<dbReference type="PANTHER" id="PTHR38786">
    <property type="entry name" value="FLAGELLAR FLIJ PROTEIN"/>
    <property type="match status" value="1"/>
</dbReference>
<dbReference type="OrthoDB" id="6465096at2"/>
<dbReference type="InterPro" id="IPR018006">
    <property type="entry name" value="Flag_FliJ_proteobac"/>
</dbReference>
<dbReference type="InterPro" id="IPR053716">
    <property type="entry name" value="Flag_assembly_chemotaxis_eff"/>
</dbReference>
<keyword evidence="11" id="KW-0282">Flagellum</keyword>
<dbReference type="InterPro" id="IPR052570">
    <property type="entry name" value="FliJ"/>
</dbReference>
<evidence type="ECO:0000256" key="2">
    <source>
        <dbReference type="ARBA" id="ARBA00010004"/>
    </source>
</evidence>
<dbReference type="GO" id="GO:0015031">
    <property type="term" value="P:protein transport"/>
    <property type="evidence" value="ECO:0007669"/>
    <property type="project" value="UniProtKB-KW"/>
</dbReference>
<dbReference type="GO" id="GO:0071973">
    <property type="term" value="P:bacterial-type flagellum-dependent cell motility"/>
    <property type="evidence" value="ECO:0007669"/>
    <property type="project" value="InterPro"/>
</dbReference>
<dbReference type="InterPro" id="IPR012823">
    <property type="entry name" value="Flagell_FliJ"/>
</dbReference>
<evidence type="ECO:0000256" key="3">
    <source>
        <dbReference type="ARBA" id="ARBA00020392"/>
    </source>
</evidence>
<evidence type="ECO:0000256" key="9">
    <source>
        <dbReference type="ARBA" id="ARBA00023136"/>
    </source>
</evidence>
<accession>A0A6L5JWH1</accession>
<proteinExistence type="inferred from homology"/>
<protein>
    <recommendedName>
        <fullName evidence="3">Flagellar FliJ protein</fullName>
    </recommendedName>
</protein>
<dbReference type="Proteomes" id="UP000480275">
    <property type="component" value="Unassembled WGS sequence"/>
</dbReference>
<keyword evidence="7" id="KW-1005">Bacterial flagellum biogenesis</keyword>
<dbReference type="Pfam" id="PF02050">
    <property type="entry name" value="FliJ"/>
    <property type="match status" value="1"/>
</dbReference>
<dbReference type="PRINTS" id="PR01004">
    <property type="entry name" value="FLGFLIJ"/>
</dbReference>
<dbReference type="AlphaFoldDB" id="A0A6L5JWH1"/>
<comment type="caution">
    <text evidence="11">The sequence shown here is derived from an EMBL/GenBank/DDBJ whole genome shotgun (WGS) entry which is preliminary data.</text>
</comment>
<comment type="similarity">
    <text evidence="2">Belongs to the FliJ family.</text>
</comment>
<evidence type="ECO:0000256" key="7">
    <source>
        <dbReference type="ARBA" id="ARBA00022795"/>
    </source>
</evidence>
<evidence type="ECO:0000313" key="12">
    <source>
        <dbReference type="Proteomes" id="UP000480275"/>
    </source>
</evidence>
<gene>
    <name evidence="11" type="primary">fliJ</name>
    <name evidence="11" type="ORF">GHK24_07375</name>
</gene>
<reference evidence="11 12" key="1">
    <citation type="submission" date="2019-10" db="EMBL/GenBank/DDBJ databases">
        <title>Whole-genome sequence of the purple nonsulfur photosynthetic bacterium Rhodocyclus tenuis.</title>
        <authorList>
            <person name="Kyndt J.A."/>
            <person name="Meyer T.E."/>
        </authorList>
    </citation>
    <scope>NUCLEOTIDE SEQUENCE [LARGE SCALE GENOMIC DNA]</scope>
    <source>
        <strain evidence="11 12">DSM 110</strain>
    </source>
</reference>
<dbReference type="NCBIfam" id="TIGR02473">
    <property type="entry name" value="flagell_FliJ"/>
    <property type="match status" value="1"/>
</dbReference>
<dbReference type="PANTHER" id="PTHR38786:SF1">
    <property type="entry name" value="FLAGELLAR FLIJ PROTEIN"/>
    <property type="match status" value="1"/>
</dbReference>
<dbReference type="PIRSF" id="PIRSF019404">
    <property type="entry name" value="FliJ"/>
    <property type="match status" value="1"/>
</dbReference>
<dbReference type="EMBL" id="WIXJ01000004">
    <property type="protein sequence ID" value="MQY51589.1"/>
    <property type="molecule type" value="Genomic_DNA"/>
</dbReference>
<evidence type="ECO:0000256" key="6">
    <source>
        <dbReference type="ARBA" id="ARBA00022500"/>
    </source>
</evidence>
<dbReference type="GO" id="GO:0005886">
    <property type="term" value="C:plasma membrane"/>
    <property type="evidence" value="ECO:0007669"/>
    <property type="project" value="UniProtKB-SubCell"/>
</dbReference>
<dbReference type="GO" id="GO:0006935">
    <property type="term" value="P:chemotaxis"/>
    <property type="evidence" value="ECO:0007669"/>
    <property type="project" value="UniProtKB-KW"/>
</dbReference>
<evidence type="ECO:0000256" key="8">
    <source>
        <dbReference type="ARBA" id="ARBA00022927"/>
    </source>
</evidence>
<comment type="subcellular location">
    <subcellularLocation>
        <location evidence="1">Cell membrane</location>
        <topology evidence="1">Peripheral membrane protein</topology>
        <orientation evidence="1">Cytoplasmic side</orientation>
    </subcellularLocation>
</comment>
<evidence type="ECO:0000313" key="11">
    <source>
        <dbReference type="EMBL" id="MQY51589.1"/>
    </source>
</evidence>
<keyword evidence="5" id="KW-1003">Cell membrane</keyword>
<dbReference type="Gene3D" id="1.10.287.1700">
    <property type="match status" value="1"/>
</dbReference>
<evidence type="ECO:0000256" key="4">
    <source>
        <dbReference type="ARBA" id="ARBA00022448"/>
    </source>
</evidence>
<name>A0A6L5JWH1_RHOTE</name>
<dbReference type="GO" id="GO:0003774">
    <property type="term" value="F:cytoskeletal motor activity"/>
    <property type="evidence" value="ECO:0007669"/>
    <property type="project" value="InterPro"/>
</dbReference>
<evidence type="ECO:0000256" key="1">
    <source>
        <dbReference type="ARBA" id="ARBA00004413"/>
    </source>
</evidence>
<evidence type="ECO:0000256" key="5">
    <source>
        <dbReference type="ARBA" id="ARBA00022475"/>
    </source>
</evidence>
<keyword evidence="10" id="KW-1006">Bacterial flagellum protein export</keyword>
<keyword evidence="4" id="KW-0813">Transport</keyword>
<evidence type="ECO:0000256" key="10">
    <source>
        <dbReference type="ARBA" id="ARBA00023225"/>
    </source>
</evidence>
<dbReference type="GO" id="GO:0044781">
    <property type="term" value="P:bacterial-type flagellum organization"/>
    <property type="evidence" value="ECO:0007669"/>
    <property type="project" value="UniProtKB-KW"/>
</dbReference>
<keyword evidence="11" id="KW-0969">Cilium</keyword>
<keyword evidence="8" id="KW-0653">Protein transport</keyword>
<sequence length="147" mass="16642">MTRPFSLQPVLELMQTRTDEATRRLGQLIANESDARNKLALLQQYRDDYAARFQQAAGNGLSPAAWANFQDFIGRIDEAISQQGIALGVQQQRTAAGQAHYREQRAKLKALDTLSQRHRASESIIEGRREQKLLDEFAARTRDRASD</sequence>
<keyword evidence="6" id="KW-0145">Chemotaxis</keyword>
<dbReference type="GO" id="GO:0009288">
    <property type="term" value="C:bacterial-type flagellum"/>
    <property type="evidence" value="ECO:0007669"/>
    <property type="project" value="InterPro"/>
</dbReference>
<keyword evidence="9" id="KW-0472">Membrane</keyword>
<organism evidence="11 12">
    <name type="scientific">Rhodocyclus tenuis</name>
    <name type="common">Rhodospirillum tenue</name>
    <dbReference type="NCBI Taxonomy" id="1066"/>
    <lineage>
        <taxon>Bacteria</taxon>
        <taxon>Pseudomonadati</taxon>
        <taxon>Pseudomonadota</taxon>
        <taxon>Betaproteobacteria</taxon>
        <taxon>Rhodocyclales</taxon>
        <taxon>Rhodocyclaceae</taxon>
        <taxon>Rhodocyclus</taxon>
    </lineage>
</organism>
<keyword evidence="11" id="KW-0966">Cell projection</keyword>